<reference evidence="2 3" key="1">
    <citation type="submission" date="2023-07" db="EMBL/GenBank/DDBJ databases">
        <title>Genomic Encyclopedia of Type Strains, Phase IV (KMG-IV): sequencing the most valuable type-strain genomes for metagenomic binning, comparative biology and taxonomic classification.</title>
        <authorList>
            <person name="Goeker M."/>
        </authorList>
    </citation>
    <scope>NUCLEOTIDE SEQUENCE [LARGE SCALE GENOMIC DNA]</scope>
    <source>
        <strain evidence="2 3">DSM 12751</strain>
    </source>
</reference>
<dbReference type="InterPro" id="IPR029052">
    <property type="entry name" value="Metallo-depent_PP-like"/>
</dbReference>
<evidence type="ECO:0000259" key="1">
    <source>
        <dbReference type="Pfam" id="PF00149"/>
    </source>
</evidence>
<feature type="domain" description="Calcineurin-like phosphoesterase" evidence="1">
    <location>
        <begin position="4"/>
        <end position="194"/>
    </location>
</feature>
<organism evidence="2 3">
    <name type="scientific">Caldalkalibacillus horti</name>
    <dbReference type="NCBI Taxonomy" id="77523"/>
    <lineage>
        <taxon>Bacteria</taxon>
        <taxon>Bacillati</taxon>
        <taxon>Bacillota</taxon>
        <taxon>Bacilli</taxon>
        <taxon>Bacillales</taxon>
        <taxon>Bacillaceae</taxon>
        <taxon>Caldalkalibacillus</taxon>
    </lineage>
</organism>
<proteinExistence type="predicted"/>
<dbReference type="GO" id="GO:0004722">
    <property type="term" value="F:protein serine/threonine phosphatase activity"/>
    <property type="evidence" value="ECO:0007669"/>
    <property type="project" value="UniProtKB-EC"/>
</dbReference>
<dbReference type="InterPro" id="IPR041780">
    <property type="entry name" value="MPP_PrpE-like"/>
</dbReference>
<name>A0ABT9W4G8_9BACI</name>
<dbReference type="EC" id="3.1.3.16" evidence="2"/>
<sequence>MYDIIGDVHGCYAECIELLDKLGYVEEDSLYLHPEGRLFILVGDITDRGPNSVAMIDFVVKHVRAKKALYVPGNHCNKLYRFLLGRDVQITHGLETTVAELSKLPRDTKKQVQQDFIKLYESAPWYLTLDDGQLIVAHAGIRKDYIGEQHKGVKFFCLYGDVTGEKDETGFPIRKDWAQEYDGDSWIIYGHTPVRQPRMINKTVNIDTGCVFGGHLTGLRYPEFTFEKVPSSLPSIDEKFRLD</sequence>
<comment type="caution">
    <text evidence="2">The sequence shown here is derived from an EMBL/GenBank/DDBJ whole genome shotgun (WGS) entry which is preliminary data.</text>
</comment>
<dbReference type="PANTHER" id="PTHR42850">
    <property type="entry name" value="METALLOPHOSPHOESTERASE"/>
    <property type="match status" value="1"/>
</dbReference>
<evidence type="ECO:0000313" key="2">
    <source>
        <dbReference type="EMBL" id="MDQ0168144.1"/>
    </source>
</evidence>
<dbReference type="PANTHER" id="PTHR42850:SF7">
    <property type="entry name" value="BIS(5'-NUCLEOSYL)-TETRAPHOSPHATASE PRPE [ASYMMETRICAL]"/>
    <property type="match status" value="1"/>
</dbReference>
<dbReference type="Pfam" id="PF00149">
    <property type="entry name" value="Metallophos"/>
    <property type="match status" value="1"/>
</dbReference>
<dbReference type="InterPro" id="IPR050126">
    <property type="entry name" value="Ap4A_hydrolase"/>
</dbReference>
<accession>A0ABT9W4G8</accession>
<gene>
    <name evidence="2" type="ORF">J2S11_004096</name>
</gene>
<dbReference type="NCBIfam" id="NF010148">
    <property type="entry name" value="PRK13625.1"/>
    <property type="match status" value="1"/>
</dbReference>
<evidence type="ECO:0000313" key="3">
    <source>
        <dbReference type="Proteomes" id="UP001235840"/>
    </source>
</evidence>
<dbReference type="CDD" id="cd07423">
    <property type="entry name" value="MPP_Prp_like"/>
    <property type="match status" value="1"/>
</dbReference>
<keyword evidence="3" id="KW-1185">Reference proteome</keyword>
<keyword evidence="2" id="KW-0378">Hydrolase</keyword>
<dbReference type="Proteomes" id="UP001235840">
    <property type="component" value="Unassembled WGS sequence"/>
</dbReference>
<protein>
    <submittedName>
        <fullName evidence="2">Protein phosphatase</fullName>
        <ecNumber evidence="2">3.1.3.16</ecNumber>
    </submittedName>
</protein>
<dbReference type="InterPro" id="IPR004843">
    <property type="entry name" value="Calcineurin-like_PHP"/>
</dbReference>
<dbReference type="Gene3D" id="3.60.21.10">
    <property type="match status" value="1"/>
</dbReference>
<dbReference type="SUPFAM" id="SSF56300">
    <property type="entry name" value="Metallo-dependent phosphatases"/>
    <property type="match status" value="1"/>
</dbReference>
<dbReference type="EMBL" id="JAUSTY010000024">
    <property type="protein sequence ID" value="MDQ0168144.1"/>
    <property type="molecule type" value="Genomic_DNA"/>
</dbReference>